<dbReference type="EMBL" id="OZ034825">
    <property type="protein sequence ID" value="CAL1680832.1"/>
    <property type="molecule type" value="Genomic_DNA"/>
</dbReference>
<sequence>MVKAVARQAKDAGSIPASATFRTYIFLAYLFTVWLEED</sequence>
<keyword evidence="1" id="KW-0812">Transmembrane</keyword>
<feature type="transmembrane region" description="Helical" evidence="1">
    <location>
        <begin position="12"/>
        <end position="35"/>
    </location>
</feature>
<name>A0AAV2NN19_9HYME</name>
<dbReference type="AlphaFoldDB" id="A0AAV2NN19"/>
<reference evidence="2" key="1">
    <citation type="submission" date="2024-04" db="EMBL/GenBank/DDBJ databases">
        <authorList>
            <consortium name="Molecular Ecology Group"/>
        </authorList>
    </citation>
    <scope>NUCLEOTIDE SEQUENCE</scope>
</reference>
<protein>
    <submittedName>
        <fullName evidence="2">Uncharacterized protein</fullName>
    </submittedName>
</protein>
<evidence type="ECO:0000313" key="2">
    <source>
        <dbReference type="EMBL" id="CAL1680832.1"/>
    </source>
</evidence>
<organism evidence="2 3">
    <name type="scientific">Lasius platythorax</name>
    <dbReference type="NCBI Taxonomy" id="488582"/>
    <lineage>
        <taxon>Eukaryota</taxon>
        <taxon>Metazoa</taxon>
        <taxon>Ecdysozoa</taxon>
        <taxon>Arthropoda</taxon>
        <taxon>Hexapoda</taxon>
        <taxon>Insecta</taxon>
        <taxon>Pterygota</taxon>
        <taxon>Neoptera</taxon>
        <taxon>Endopterygota</taxon>
        <taxon>Hymenoptera</taxon>
        <taxon>Apocrita</taxon>
        <taxon>Aculeata</taxon>
        <taxon>Formicoidea</taxon>
        <taxon>Formicidae</taxon>
        <taxon>Formicinae</taxon>
        <taxon>Lasius</taxon>
        <taxon>Lasius</taxon>
    </lineage>
</organism>
<keyword evidence="1" id="KW-0472">Membrane</keyword>
<keyword evidence="1" id="KW-1133">Transmembrane helix</keyword>
<accession>A0AAV2NN19</accession>
<keyword evidence="3" id="KW-1185">Reference proteome</keyword>
<proteinExistence type="predicted"/>
<evidence type="ECO:0000313" key="3">
    <source>
        <dbReference type="Proteomes" id="UP001497644"/>
    </source>
</evidence>
<evidence type="ECO:0000256" key="1">
    <source>
        <dbReference type="SAM" id="Phobius"/>
    </source>
</evidence>
<gene>
    <name evidence="2" type="ORF">LPLAT_LOCUS6787</name>
</gene>
<dbReference type="Proteomes" id="UP001497644">
    <property type="component" value="Chromosome 2"/>
</dbReference>